<dbReference type="Gene3D" id="3.40.50.410">
    <property type="entry name" value="von Willebrand factor, type A domain"/>
    <property type="match status" value="1"/>
</dbReference>
<dbReference type="InterPro" id="IPR002035">
    <property type="entry name" value="VWF_A"/>
</dbReference>
<accession>M0LCA9</accession>
<keyword evidence="4" id="KW-1185">Reference proteome</keyword>
<dbReference type="eggNOG" id="arCOG02902">
    <property type="taxonomic scope" value="Archaea"/>
</dbReference>
<dbReference type="PANTHER" id="PTHR10579:SF43">
    <property type="entry name" value="ZINC FINGER (C3HC4-TYPE RING FINGER) FAMILY PROTEIN"/>
    <property type="match status" value="1"/>
</dbReference>
<dbReference type="SUPFAM" id="SSF53300">
    <property type="entry name" value="vWA-like"/>
    <property type="match status" value="1"/>
</dbReference>
<dbReference type="InterPro" id="IPR055713">
    <property type="entry name" value="DUF7289"/>
</dbReference>
<name>M0LCA9_NATLA</name>
<dbReference type="Pfam" id="PF00092">
    <property type="entry name" value="VWA"/>
    <property type="match status" value="1"/>
</dbReference>
<dbReference type="InterPro" id="IPR055729">
    <property type="entry name" value="DUF7305"/>
</dbReference>
<feature type="domain" description="VWFA" evidence="1">
    <location>
        <begin position="661"/>
        <end position="817"/>
    </location>
</feature>
<dbReference type="PATRIC" id="fig|358396.7.peg.3046"/>
<evidence type="ECO:0000313" key="4">
    <source>
        <dbReference type="Proteomes" id="UP000011555"/>
    </source>
</evidence>
<dbReference type="PROSITE" id="PS50234">
    <property type="entry name" value="VWFA"/>
    <property type="match status" value="1"/>
</dbReference>
<reference evidence="2 5" key="1">
    <citation type="journal article" date="2011" name="J. Bacteriol.">
        <title>Genome sequence of Halobiforma lacisalsi AJ5, an extremely halophilic archaeon which harbors a bop gene.</title>
        <authorList>
            <person name="Jiang X."/>
            <person name="Wang S."/>
            <person name="Cheng H."/>
            <person name="Huo Y."/>
            <person name="Zhang X."/>
            <person name="Zhu X."/>
            <person name="Han X."/>
            <person name="Ni P."/>
            <person name="Wu M."/>
        </authorList>
    </citation>
    <scope>NUCLEOTIDE SEQUENCE [LARGE SCALE GENOMIC DNA]</scope>
    <source>
        <strain evidence="2 5">AJ5</strain>
    </source>
</reference>
<dbReference type="EMBL" id="AOLZ01000048">
    <property type="protein sequence ID" value="EMA31226.1"/>
    <property type="molecule type" value="Genomic_DNA"/>
</dbReference>
<dbReference type="SMART" id="SM00327">
    <property type="entry name" value="VWA"/>
    <property type="match status" value="1"/>
</dbReference>
<reference evidence="3 4" key="2">
    <citation type="journal article" date="2014" name="PLoS Genet.">
        <title>Phylogenetically driven sequencing of extremely halophilic archaea reveals strategies for static and dynamic osmo-response.</title>
        <authorList>
            <person name="Becker E.A."/>
            <person name="Seitzer P.M."/>
            <person name="Tritt A."/>
            <person name="Larsen D."/>
            <person name="Krusor M."/>
            <person name="Yao A.I."/>
            <person name="Wu D."/>
            <person name="Madern D."/>
            <person name="Eisen J.A."/>
            <person name="Darling A.E."/>
            <person name="Facciotti M.T."/>
        </authorList>
    </citation>
    <scope>NUCLEOTIDE SEQUENCE [LARGE SCALE GENOMIC DNA]</scope>
    <source>
        <strain evidence="3 4">AJ5</strain>
    </source>
</reference>
<dbReference type="RefSeq" id="WP_007142709.1">
    <property type="nucleotide sequence ID" value="NZ_CP019285.1"/>
</dbReference>
<gene>
    <name evidence="3" type="ORF">C445_15004</name>
    <name evidence="2" type="ORF">CHINAEXTREME_15570</name>
</gene>
<dbReference type="AlphaFoldDB" id="M0LCA9"/>
<evidence type="ECO:0000313" key="3">
    <source>
        <dbReference type="EMBL" id="EMA31226.1"/>
    </source>
</evidence>
<dbReference type="Pfam" id="PF23960">
    <property type="entry name" value="DUF7289"/>
    <property type="match status" value="1"/>
</dbReference>
<dbReference type="EMBL" id="CP019285">
    <property type="protein sequence ID" value="APX00111.1"/>
    <property type="molecule type" value="Genomic_DNA"/>
</dbReference>
<dbReference type="GeneID" id="30922572"/>
<evidence type="ECO:0000313" key="5">
    <source>
        <dbReference type="Proteomes" id="UP000186547"/>
    </source>
</evidence>
<proteinExistence type="predicted"/>
<organism evidence="3 4">
    <name type="scientific">Natronobacterium lacisalsi AJ5</name>
    <dbReference type="NCBI Taxonomy" id="358396"/>
    <lineage>
        <taxon>Archaea</taxon>
        <taxon>Methanobacteriati</taxon>
        <taxon>Methanobacteriota</taxon>
        <taxon>Stenosarchaea group</taxon>
        <taxon>Halobacteria</taxon>
        <taxon>Halobacteriales</taxon>
        <taxon>Natrialbaceae</taxon>
        <taxon>Natronobacterium</taxon>
    </lineage>
</organism>
<reference evidence="2" key="3">
    <citation type="submission" date="2017-01" db="EMBL/GenBank/DDBJ databases">
        <authorList>
            <person name="Mah S.A."/>
            <person name="Swanson W.J."/>
            <person name="Moy G.W."/>
            <person name="Vacquier V.D."/>
        </authorList>
    </citation>
    <scope>NUCLEOTIDE SEQUENCE</scope>
    <source>
        <strain evidence="2">AJ5</strain>
    </source>
</reference>
<dbReference type="Proteomes" id="UP000011555">
    <property type="component" value="Unassembled WGS sequence"/>
</dbReference>
<dbReference type="PANTHER" id="PTHR10579">
    <property type="entry name" value="CALCIUM-ACTIVATED CHLORIDE CHANNEL REGULATOR"/>
    <property type="match status" value="1"/>
</dbReference>
<dbReference type="InterPro" id="IPR036465">
    <property type="entry name" value="vWFA_dom_sf"/>
</dbReference>
<dbReference type="Pfam" id="PF23981">
    <property type="entry name" value="DUF7305"/>
    <property type="match status" value="1"/>
</dbReference>
<sequence>MAAVLILLTGFTAVDTVESDISQERGEQVMSQFDADLHTALIDGDASESVYLAEEGTYELSNSTLSVSVSNGYSEPETIDDIEIGTLEYDDGEGNRIGHQAGGVWRIEGDTSTVVSEPDIRYYREENEDGDEVGRLDLSVTSLQGEVGNGEHTVEPLERGEPSSVDDAIDEVGFVDDITLTISDTPYHDAWAEFLKDEFDAVEVDDCDAAPSDTNAVCHDPDNQEVSVVATIDADNPFADHVGLEPTVYGGLYAEESEGNYNELNVRGYDDHEVGTNSSDDLLVINDDLTLTGSSTVEAVPVLDGILDKTGGKPTVSQITYAGGIDGSGPPADYEFINTTGDGNTEVYWLDGDTSDNLVANMSSPFDPVEPIDDELETAVEDLEYLESTDQAGDAVAEDDLEAGLYYGSSLDPSSIDTRDGDVHVGTDGSVTLSDLEIEGGNSTYLYADGPVTIKDEVTIEDDDRAHALWVYGNSNDKITIEADFEGVVYAPGSEVEIKNNVEITGAVVAGDVKLGPHATINFDRSLRTDVPIPEENREIEVVEVGTRDPLDVTFVLDRSGSMGPGNPFSSYYSPSTLEKIDGDEWQPMPVDDPFRNYWRYSGSNNRIEVKDENGNTSVLDPRQGGRTEQWEEIRVYPDDCGYFSCDTYIGTYPNAGNDPDKLRVDATRDFIGMLNQTEDRAGIYEFATVSDTQALQELTDDLTKVEESVVGNEYGGTNIAAGMDRALDDYRTTPANGNERVMILLSDGENSDSNDDEVARELAEEDANDLDVTIYTIGLGFDDLNEDLLEDIAEETGGENVNVDDAEELEDVFGEIGEDVTAESDFTFDIDSVPDSASGSSEYVIDIDEHSVLIED</sequence>
<dbReference type="eggNOG" id="arCOG02911">
    <property type="taxonomic scope" value="Archaea"/>
</dbReference>
<dbReference type="InterPro" id="IPR051266">
    <property type="entry name" value="CLCR"/>
</dbReference>
<evidence type="ECO:0000313" key="2">
    <source>
        <dbReference type="EMBL" id="APX00111.1"/>
    </source>
</evidence>
<protein>
    <submittedName>
        <fullName evidence="2">VWA domain-containing protein</fullName>
    </submittedName>
    <submittedName>
        <fullName evidence="3">von Willebrand factor A</fullName>
    </submittedName>
</protein>
<dbReference type="Proteomes" id="UP000186547">
    <property type="component" value="Chromosome"/>
</dbReference>
<evidence type="ECO:0000259" key="1">
    <source>
        <dbReference type="PROSITE" id="PS50234"/>
    </source>
</evidence>
<dbReference type="KEGG" id="hlc:CHINAEXTREME15570"/>